<reference evidence="7 8" key="1">
    <citation type="journal article" date="2018" name="Gigascience">
        <title>Genomes of trombidid mites reveal novel predicted allergens and laterally-transferred genes associated with secondary metabolism.</title>
        <authorList>
            <person name="Dong X."/>
            <person name="Chaisiri K."/>
            <person name="Xia D."/>
            <person name="Armstrong S.D."/>
            <person name="Fang Y."/>
            <person name="Donnelly M.J."/>
            <person name="Kadowaki T."/>
            <person name="McGarry J.W."/>
            <person name="Darby A.C."/>
            <person name="Makepeace B.L."/>
        </authorList>
    </citation>
    <scope>NUCLEOTIDE SEQUENCE [LARGE SCALE GENOMIC DNA]</scope>
    <source>
        <strain evidence="7">UoL-UT</strain>
    </source>
</reference>
<proteinExistence type="inferred from homology"/>
<keyword evidence="4" id="KW-0723">Serine/threonine-protein kinase</keyword>
<dbReference type="Proteomes" id="UP000288716">
    <property type="component" value="Unassembled WGS sequence"/>
</dbReference>
<dbReference type="PROSITE" id="PS00107">
    <property type="entry name" value="PROTEIN_KINASE_ATP"/>
    <property type="match status" value="1"/>
</dbReference>
<dbReference type="InterPro" id="IPR045269">
    <property type="entry name" value="Atg1-like"/>
</dbReference>
<dbReference type="PANTHER" id="PTHR24348:SF68">
    <property type="entry name" value="SERINE_THREONINE-PROTEIN KINASE ATG1C"/>
    <property type="match status" value="1"/>
</dbReference>
<dbReference type="GO" id="GO:0004674">
    <property type="term" value="F:protein serine/threonine kinase activity"/>
    <property type="evidence" value="ECO:0007669"/>
    <property type="project" value="UniProtKB-KW"/>
</dbReference>
<sequence>MSKKQPNKRQPSKNQKDHKNQSQAGSRESQPGIPQMNIESEETEELCPPAIAERGYSIHELLGTGAFAKVYKAKNEKEMGDKDMAVKIIKLAKVSLEWKDKCLKVEMKIVKKMQHPHIIKVYEIFKTRRSVFIFMDFADNDTVHGFMQKNQRSCTEREAQPWFSQIAGALSYMHTREVAHRDLKCENILLNRDFSAKLTDFGFACYTYDFKLKTSLLSTTKCGTSAFMAPEVRNPPYDAKKADMWSMGAVLYEMLTFNKPFNENLPDRKVLNAQLKRQWYLPPTLKISEGCRNVLNGLLEPIVDNRLTSEGILRMPWIRGG</sequence>
<feature type="region of interest" description="Disordered" evidence="5">
    <location>
        <begin position="1"/>
        <end position="35"/>
    </location>
</feature>
<dbReference type="GO" id="GO:0005524">
    <property type="term" value="F:ATP binding"/>
    <property type="evidence" value="ECO:0007669"/>
    <property type="project" value="UniProtKB-UniRule"/>
</dbReference>
<keyword evidence="2 3" id="KW-0067">ATP-binding</keyword>
<dbReference type="SMART" id="SM00220">
    <property type="entry name" value="S_TKc"/>
    <property type="match status" value="1"/>
</dbReference>
<name>A0A443SBS1_9ACAR</name>
<protein>
    <submittedName>
        <fullName evidence="7">Testis-specific serine/threonine-protein kinase 1-like protein</fullName>
    </submittedName>
</protein>
<keyword evidence="7" id="KW-0808">Transferase</keyword>
<evidence type="ECO:0000256" key="1">
    <source>
        <dbReference type="ARBA" id="ARBA00022741"/>
    </source>
</evidence>
<evidence type="ECO:0000256" key="5">
    <source>
        <dbReference type="SAM" id="MobiDB-lite"/>
    </source>
</evidence>
<gene>
    <name evidence="7" type="ORF">B4U80_07103</name>
</gene>
<dbReference type="EMBL" id="NCKV01004167">
    <property type="protein sequence ID" value="RWS25006.1"/>
    <property type="molecule type" value="Genomic_DNA"/>
</dbReference>
<dbReference type="Gene3D" id="1.10.510.10">
    <property type="entry name" value="Transferase(Phosphotransferase) domain 1"/>
    <property type="match status" value="1"/>
</dbReference>
<keyword evidence="8" id="KW-1185">Reference proteome</keyword>
<evidence type="ECO:0000259" key="6">
    <source>
        <dbReference type="PROSITE" id="PS50011"/>
    </source>
</evidence>
<dbReference type="PROSITE" id="PS00108">
    <property type="entry name" value="PROTEIN_KINASE_ST"/>
    <property type="match status" value="1"/>
</dbReference>
<dbReference type="GO" id="GO:0010506">
    <property type="term" value="P:regulation of autophagy"/>
    <property type="evidence" value="ECO:0007669"/>
    <property type="project" value="InterPro"/>
</dbReference>
<dbReference type="GO" id="GO:0006914">
    <property type="term" value="P:autophagy"/>
    <property type="evidence" value="ECO:0007669"/>
    <property type="project" value="UniProtKB-ARBA"/>
</dbReference>
<dbReference type="OrthoDB" id="541276at2759"/>
<dbReference type="FunFam" id="1.10.510.10:FF:000571">
    <property type="entry name" value="Maternal embryonic leucine zipper kinase"/>
    <property type="match status" value="1"/>
</dbReference>
<dbReference type="SUPFAM" id="SSF56112">
    <property type="entry name" value="Protein kinase-like (PK-like)"/>
    <property type="match status" value="1"/>
</dbReference>
<dbReference type="InterPro" id="IPR011009">
    <property type="entry name" value="Kinase-like_dom_sf"/>
</dbReference>
<dbReference type="PANTHER" id="PTHR24348">
    <property type="entry name" value="SERINE/THREONINE-PROTEIN KINASE UNC-51-RELATED"/>
    <property type="match status" value="1"/>
</dbReference>
<evidence type="ECO:0000313" key="7">
    <source>
        <dbReference type="EMBL" id="RWS25006.1"/>
    </source>
</evidence>
<dbReference type="Pfam" id="PF00069">
    <property type="entry name" value="Pkinase"/>
    <property type="match status" value="1"/>
</dbReference>
<evidence type="ECO:0000256" key="2">
    <source>
        <dbReference type="ARBA" id="ARBA00022840"/>
    </source>
</evidence>
<evidence type="ECO:0000256" key="4">
    <source>
        <dbReference type="RuleBase" id="RU000304"/>
    </source>
</evidence>
<dbReference type="STRING" id="299467.A0A443SBS1"/>
<dbReference type="InterPro" id="IPR017441">
    <property type="entry name" value="Protein_kinase_ATP_BS"/>
</dbReference>
<evidence type="ECO:0000256" key="3">
    <source>
        <dbReference type="PROSITE-ProRule" id="PRU10141"/>
    </source>
</evidence>
<comment type="caution">
    <text evidence="7">The sequence shown here is derived from an EMBL/GenBank/DDBJ whole genome shotgun (WGS) entry which is preliminary data.</text>
</comment>
<feature type="domain" description="Protein kinase" evidence="6">
    <location>
        <begin position="56"/>
        <end position="318"/>
    </location>
</feature>
<feature type="compositionally biased region" description="Basic residues" evidence="5">
    <location>
        <begin position="1"/>
        <end position="11"/>
    </location>
</feature>
<comment type="similarity">
    <text evidence="4">Belongs to the protein kinase superfamily.</text>
</comment>
<dbReference type="PROSITE" id="PS50011">
    <property type="entry name" value="PROTEIN_KINASE_DOM"/>
    <property type="match status" value="1"/>
</dbReference>
<dbReference type="InterPro" id="IPR008271">
    <property type="entry name" value="Ser/Thr_kinase_AS"/>
</dbReference>
<accession>A0A443SBS1</accession>
<dbReference type="InterPro" id="IPR000719">
    <property type="entry name" value="Prot_kinase_dom"/>
</dbReference>
<dbReference type="VEuPathDB" id="VectorBase:LDEU007034"/>
<organism evidence="7 8">
    <name type="scientific">Leptotrombidium deliense</name>
    <dbReference type="NCBI Taxonomy" id="299467"/>
    <lineage>
        <taxon>Eukaryota</taxon>
        <taxon>Metazoa</taxon>
        <taxon>Ecdysozoa</taxon>
        <taxon>Arthropoda</taxon>
        <taxon>Chelicerata</taxon>
        <taxon>Arachnida</taxon>
        <taxon>Acari</taxon>
        <taxon>Acariformes</taxon>
        <taxon>Trombidiformes</taxon>
        <taxon>Prostigmata</taxon>
        <taxon>Anystina</taxon>
        <taxon>Parasitengona</taxon>
        <taxon>Trombiculoidea</taxon>
        <taxon>Trombiculidae</taxon>
        <taxon>Leptotrombidium</taxon>
    </lineage>
</organism>
<evidence type="ECO:0000313" key="8">
    <source>
        <dbReference type="Proteomes" id="UP000288716"/>
    </source>
</evidence>
<dbReference type="AlphaFoldDB" id="A0A443SBS1"/>
<keyword evidence="1 3" id="KW-0547">Nucleotide-binding</keyword>
<feature type="binding site" evidence="3">
    <location>
        <position position="87"/>
    </location>
    <ligand>
        <name>ATP</name>
        <dbReference type="ChEBI" id="CHEBI:30616"/>
    </ligand>
</feature>
<dbReference type="GO" id="GO:0005737">
    <property type="term" value="C:cytoplasm"/>
    <property type="evidence" value="ECO:0007669"/>
    <property type="project" value="TreeGrafter"/>
</dbReference>
<keyword evidence="7" id="KW-0418">Kinase</keyword>